<evidence type="ECO:0000313" key="3">
    <source>
        <dbReference type="Proteomes" id="UP000009097"/>
    </source>
</evidence>
<dbReference type="RefSeq" id="XP_018255192.1">
    <property type="nucleotide sequence ID" value="XM_018402247.1"/>
</dbReference>
<gene>
    <name evidence="2" type="ORF">FOXG_21873</name>
</gene>
<dbReference type="Pfam" id="PF17111">
    <property type="entry name" value="PigL_N"/>
    <property type="match status" value="1"/>
</dbReference>
<dbReference type="KEGG" id="fox:FOXG_21873"/>
<dbReference type="AlphaFoldDB" id="A0A0J9WU46"/>
<dbReference type="EMBL" id="DS231721">
    <property type="protein sequence ID" value="KNB17147.1"/>
    <property type="molecule type" value="Genomic_DNA"/>
</dbReference>
<evidence type="ECO:0000259" key="1">
    <source>
        <dbReference type="Pfam" id="PF17111"/>
    </source>
</evidence>
<organism evidence="2 3">
    <name type="scientific">Fusarium oxysporum f. sp. lycopersici (strain 4287 / CBS 123668 / FGSC 9935 / NRRL 34936)</name>
    <name type="common">Fusarium vascular wilt of tomato</name>
    <dbReference type="NCBI Taxonomy" id="426428"/>
    <lineage>
        <taxon>Eukaryota</taxon>
        <taxon>Fungi</taxon>
        <taxon>Dikarya</taxon>
        <taxon>Ascomycota</taxon>
        <taxon>Pezizomycotina</taxon>
        <taxon>Sordariomycetes</taxon>
        <taxon>Hypocreomycetidae</taxon>
        <taxon>Hypocreales</taxon>
        <taxon>Nectriaceae</taxon>
        <taxon>Fusarium</taxon>
        <taxon>Fusarium oxysporum species complex</taxon>
    </lineage>
</organism>
<reference evidence="2" key="1">
    <citation type="submission" date="2007-04" db="EMBL/GenBank/DDBJ databases">
        <authorList>
            <consortium name="The Broad Institute Genome Sequencing Platform"/>
            <person name="Birren B."/>
            <person name="Lander E."/>
            <person name="Galagan J."/>
            <person name="Nusbaum C."/>
            <person name="Devon K."/>
            <person name="Ma L.-J."/>
            <person name="Jaffe D."/>
            <person name="Butler J."/>
            <person name="Alvarez P."/>
            <person name="Gnerre S."/>
            <person name="Grabherr M."/>
            <person name="Kleber M."/>
            <person name="Mauceli E."/>
            <person name="Brockman W."/>
            <person name="MacCallum I.A."/>
            <person name="Young S."/>
            <person name="LaButti K."/>
            <person name="DeCaprio D."/>
            <person name="Crawford M."/>
            <person name="Koehrsen M."/>
            <person name="Engels R."/>
            <person name="Montgomery P."/>
            <person name="Pearson M."/>
            <person name="Howarth C."/>
            <person name="Larson L."/>
            <person name="White J."/>
            <person name="O'Leary S."/>
            <person name="Kodira C."/>
            <person name="Zeng Q."/>
            <person name="Yandava C."/>
            <person name="Alvarado L."/>
            <person name="Kistler C."/>
            <person name="Shim W.-B."/>
            <person name="Kang S."/>
            <person name="Woloshuk C."/>
        </authorList>
    </citation>
    <scope>NUCLEOTIDE SEQUENCE</scope>
    <source>
        <strain evidence="2">4287</strain>
    </source>
</reference>
<protein>
    <recommendedName>
        <fullName evidence="1">Azaphilone pigments biosynthesis cluster protein L N-terminal domain-containing protein</fullName>
    </recommendedName>
</protein>
<dbReference type="GeneID" id="28962579"/>
<dbReference type="OrthoDB" id="432483at2759"/>
<evidence type="ECO:0000313" key="2">
    <source>
        <dbReference type="EMBL" id="KNB17147.1"/>
    </source>
</evidence>
<reference evidence="2" key="2">
    <citation type="journal article" date="2010" name="Nature">
        <title>Comparative genomics reveals mobile pathogenicity chromosomes in Fusarium.</title>
        <authorList>
            <person name="Ma L.J."/>
            <person name="van der Does H.C."/>
            <person name="Borkovich K.A."/>
            <person name="Coleman J.J."/>
            <person name="Daboussi M.J."/>
            <person name="Di Pietro A."/>
            <person name="Dufresne M."/>
            <person name="Freitag M."/>
            <person name="Grabherr M."/>
            <person name="Henrissat B."/>
            <person name="Houterman P.M."/>
            <person name="Kang S."/>
            <person name="Shim W.B."/>
            <person name="Woloshuk C."/>
            <person name="Xie X."/>
            <person name="Xu J.R."/>
            <person name="Antoniw J."/>
            <person name="Baker S.E."/>
            <person name="Bluhm B.H."/>
            <person name="Breakspear A."/>
            <person name="Brown D.W."/>
            <person name="Butchko R.A."/>
            <person name="Chapman S."/>
            <person name="Coulson R."/>
            <person name="Coutinho P.M."/>
            <person name="Danchin E.G."/>
            <person name="Diener A."/>
            <person name="Gale L.R."/>
            <person name="Gardiner D.M."/>
            <person name="Goff S."/>
            <person name="Hammond-Kosack K.E."/>
            <person name="Hilburn K."/>
            <person name="Hua-Van A."/>
            <person name="Jonkers W."/>
            <person name="Kazan K."/>
            <person name="Kodira C.D."/>
            <person name="Koehrsen M."/>
            <person name="Kumar L."/>
            <person name="Lee Y.H."/>
            <person name="Li L."/>
            <person name="Manners J.M."/>
            <person name="Miranda-Saavedra D."/>
            <person name="Mukherjee M."/>
            <person name="Park G."/>
            <person name="Park J."/>
            <person name="Park S.Y."/>
            <person name="Proctor R.H."/>
            <person name="Regev A."/>
            <person name="Ruiz-Roldan M.C."/>
            <person name="Sain D."/>
            <person name="Sakthikumar S."/>
            <person name="Sykes S."/>
            <person name="Schwartz D.C."/>
            <person name="Turgeon B.G."/>
            <person name="Wapinski I."/>
            <person name="Yoder O."/>
            <person name="Young S."/>
            <person name="Zeng Q."/>
            <person name="Zhou S."/>
            <person name="Galagan J."/>
            <person name="Cuomo C.A."/>
            <person name="Kistler H.C."/>
            <person name="Rep M."/>
        </authorList>
    </citation>
    <scope>NUCLEOTIDE SEQUENCE [LARGE SCALE GENOMIC DNA]</scope>
    <source>
        <strain evidence="2">4287</strain>
    </source>
</reference>
<dbReference type="VEuPathDB" id="FungiDB:FOXG_21873"/>
<dbReference type="InterPro" id="IPR031348">
    <property type="entry name" value="PigL_N"/>
</dbReference>
<feature type="domain" description="Azaphilone pigments biosynthesis cluster protein L N-terminal" evidence="1">
    <location>
        <begin position="3"/>
        <end position="176"/>
    </location>
</feature>
<accession>A0A0J9WU46</accession>
<proteinExistence type="predicted"/>
<name>A0A0J9WU46_FUSO4</name>
<sequence length="449" mass="50120">MSDPLSVTASVVGIIGALLHGSKRLYEFIDALQNAPKDIAMLSTDLRALYEILAHITNVQDRLSGSPNLCASLKAPLENCLNVFDEFTTLLQGFTQTSRDGTIQVRAWKQMAWALKDKEVQLFRDTVMTQKMSLNIALNAMTFSTITSLNERTEELEIDLIEKFKDIKSRLQSLDNDRVELAGVVARKGSEWYGTETDFTMRRFLEYEESLCDSPPPSFPGSPIQITFQDYDGLHTQEEIQGSASSRQLKEMDSKMAFIGKKSPGLPFGTIDAHSHVDNPSMPSPETIRRAISESFHLTSDYATPSALNIQSPSVDQQPAGSSWKPMTDLDLELFNHTDSHPGEKTSYQTMSQVAEIEQPSRYGRLLSNTSTKTLVLAAIRDTMVDKRVPSFVMAVAMPLLFADQRLDAALYLAEPCLLLFGLILLSELRINVQLFFLGYVFASCMFLL</sequence>
<dbReference type="Proteomes" id="UP000009097">
    <property type="component" value="Unassembled WGS sequence"/>
</dbReference>